<keyword evidence="1" id="KW-1133">Transmembrane helix</keyword>
<dbReference type="RefSeq" id="WP_228880715.1">
    <property type="nucleotide sequence ID" value="NZ_CABIIK010000024.1"/>
</dbReference>
<gene>
    <name evidence="2" type="ORF">LNN31_06830</name>
</gene>
<feature type="transmembrane region" description="Helical" evidence="1">
    <location>
        <begin position="79"/>
        <end position="99"/>
    </location>
</feature>
<keyword evidence="3" id="KW-1185">Reference proteome</keyword>
<proteinExistence type="predicted"/>
<dbReference type="Proteomes" id="UP001163550">
    <property type="component" value="Chromosome"/>
</dbReference>
<reference evidence="2" key="1">
    <citation type="submission" date="2021-11" db="EMBL/GenBank/DDBJ databases">
        <title>Isoprene-degrading acetogen.</title>
        <authorList>
            <person name="Yang Y."/>
            <person name="Jin H."/>
            <person name="Yan J."/>
        </authorList>
    </citation>
    <scope>NUCLEOTIDE SEQUENCE</scope>
    <source>
        <strain evidence="2">Berkeley</strain>
    </source>
</reference>
<feature type="transmembrane region" description="Helical" evidence="1">
    <location>
        <begin position="157"/>
        <end position="175"/>
    </location>
</feature>
<feature type="transmembrane region" description="Helical" evidence="1">
    <location>
        <begin position="240"/>
        <end position="262"/>
    </location>
</feature>
<dbReference type="SUPFAM" id="SSF103473">
    <property type="entry name" value="MFS general substrate transporter"/>
    <property type="match status" value="1"/>
</dbReference>
<evidence type="ECO:0000313" key="3">
    <source>
        <dbReference type="Proteomes" id="UP001163550"/>
    </source>
</evidence>
<evidence type="ECO:0000256" key="1">
    <source>
        <dbReference type="SAM" id="Phobius"/>
    </source>
</evidence>
<keyword evidence="1" id="KW-0812">Transmembrane</keyword>
<feature type="transmembrane region" description="Helical" evidence="1">
    <location>
        <begin position="40"/>
        <end position="67"/>
    </location>
</feature>
<dbReference type="InterPro" id="IPR036259">
    <property type="entry name" value="MFS_trans_sf"/>
</dbReference>
<dbReference type="InterPro" id="IPR039672">
    <property type="entry name" value="MFS_2"/>
</dbReference>
<feature type="transmembrane region" description="Helical" evidence="1">
    <location>
        <begin position="181"/>
        <end position="201"/>
    </location>
</feature>
<dbReference type="EMBL" id="CP087994">
    <property type="protein sequence ID" value="UYO64122.1"/>
    <property type="molecule type" value="Genomic_DNA"/>
</dbReference>
<feature type="transmembrane region" description="Helical" evidence="1">
    <location>
        <begin position="105"/>
        <end position="124"/>
    </location>
</feature>
<sequence length="462" mass="49802">MIRMNNKIKNFYGIGDMFFSFMVCIELYFMMVFLTDVLKLNVAMAGTIVSITAMGDLITSFIAGGIVDKSNLKWGKYRSWLLFAPGIASVFFVMEFSGVGSATTAGIVFTICYLISHTLWNIFYTASRALAGAVTDDPTERAHISGRISAWMNAGRIAGSKIVILMIGFFAATFGSGESQLIGYTITALITTVLMCLGYLIHFKITDGYDKPQEATKENATKQTVTIADMFKGVGKNPPLISVLVCEFLRLSGYYMMMALAAYYCKLVLGNPAAIGNLLMAMNICCLIGALCSKTFVTKLGTKMTTVLGMGGAAAMMVVAMMVSPNLTGVTVCLAISQLFYGISFGLTTSLYANAATFAEFSTGKNTAGFIMGLLSFSIKGAIFIRGLIITFVLGFIGYSAEMTVTTQVVGNTSIAFFIIPAVLIAVGILPLMLMKMKDSDVIDMRKEIEARKNVQVSAEAQ</sequence>
<organism evidence="2 3">
    <name type="scientific">Acetobacterium wieringae</name>
    <dbReference type="NCBI Taxonomy" id="52694"/>
    <lineage>
        <taxon>Bacteria</taxon>
        <taxon>Bacillati</taxon>
        <taxon>Bacillota</taxon>
        <taxon>Clostridia</taxon>
        <taxon>Eubacteriales</taxon>
        <taxon>Eubacteriaceae</taxon>
        <taxon>Acetobacterium</taxon>
    </lineage>
</organism>
<feature type="transmembrane region" description="Helical" evidence="1">
    <location>
        <begin position="329"/>
        <end position="353"/>
    </location>
</feature>
<feature type="transmembrane region" description="Helical" evidence="1">
    <location>
        <begin position="374"/>
        <end position="401"/>
    </location>
</feature>
<dbReference type="PANTHER" id="PTHR11328:SF24">
    <property type="entry name" value="MAJOR FACILITATOR SUPERFAMILY (MFS) PROFILE DOMAIN-CONTAINING PROTEIN"/>
    <property type="match status" value="1"/>
</dbReference>
<evidence type="ECO:0000313" key="2">
    <source>
        <dbReference type="EMBL" id="UYO64122.1"/>
    </source>
</evidence>
<dbReference type="Pfam" id="PF13347">
    <property type="entry name" value="MFS_2"/>
    <property type="match status" value="1"/>
</dbReference>
<feature type="transmembrane region" description="Helical" evidence="1">
    <location>
        <begin position="12"/>
        <end position="34"/>
    </location>
</feature>
<feature type="transmembrane region" description="Helical" evidence="1">
    <location>
        <begin position="274"/>
        <end position="292"/>
    </location>
</feature>
<keyword evidence="1" id="KW-0472">Membrane</keyword>
<name>A0ABY6HHX2_9FIRM</name>
<protein>
    <submittedName>
        <fullName evidence="2">MFS transporter</fullName>
    </submittedName>
</protein>
<feature type="transmembrane region" description="Helical" evidence="1">
    <location>
        <begin position="413"/>
        <end position="435"/>
    </location>
</feature>
<accession>A0ABY6HHX2</accession>
<dbReference type="Gene3D" id="1.20.1250.20">
    <property type="entry name" value="MFS general substrate transporter like domains"/>
    <property type="match status" value="2"/>
</dbReference>
<feature type="transmembrane region" description="Helical" evidence="1">
    <location>
        <begin position="304"/>
        <end position="323"/>
    </location>
</feature>
<dbReference type="PANTHER" id="PTHR11328">
    <property type="entry name" value="MAJOR FACILITATOR SUPERFAMILY DOMAIN-CONTAINING PROTEIN"/>
    <property type="match status" value="1"/>
</dbReference>